<evidence type="ECO:0000313" key="1">
    <source>
        <dbReference type="EMBL" id="RCJ29198.1"/>
    </source>
</evidence>
<organism evidence="1 2">
    <name type="scientific">Nostoc punctiforme NIES-2108</name>
    <dbReference type="NCBI Taxonomy" id="1356359"/>
    <lineage>
        <taxon>Bacteria</taxon>
        <taxon>Bacillati</taxon>
        <taxon>Cyanobacteriota</taxon>
        <taxon>Cyanophyceae</taxon>
        <taxon>Nostocales</taxon>
        <taxon>Nostocaceae</taxon>
        <taxon>Nostoc</taxon>
    </lineage>
</organism>
<comment type="caution">
    <text evidence="1">The sequence shown here is derived from an EMBL/GenBank/DDBJ whole genome shotgun (WGS) entry which is preliminary data.</text>
</comment>
<name>A0A367QYB1_NOSPU</name>
<dbReference type="EMBL" id="LXQE01000200">
    <property type="protein sequence ID" value="RCJ29198.1"/>
    <property type="molecule type" value="Genomic_DNA"/>
</dbReference>
<dbReference type="AlphaFoldDB" id="A0A367QYB1"/>
<dbReference type="Proteomes" id="UP000252085">
    <property type="component" value="Unassembled WGS sequence"/>
</dbReference>
<evidence type="ECO:0000313" key="2">
    <source>
        <dbReference type="Proteomes" id="UP000252085"/>
    </source>
</evidence>
<gene>
    <name evidence="1" type="ORF">A6769_35985</name>
</gene>
<reference evidence="1 2" key="1">
    <citation type="submission" date="2016-04" db="EMBL/GenBank/DDBJ databases">
        <authorList>
            <person name="Evans L.H."/>
            <person name="Alamgir A."/>
            <person name="Owens N."/>
            <person name="Weber N.D."/>
            <person name="Virtaneva K."/>
            <person name="Barbian K."/>
            <person name="Babar A."/>
            <person name="Rosenke K."/>
        </authorList>
    </citation>
    <scope>NUCLEOTIDE SEQUENCE [LARGE SCALE GENOMIC DNA]</scope>
    <source>
        <strain evidence="1">NIES-2108</strain>
    </source>
</reference>
<protein>
    <submittedName>
        <fullName evidence="1">Uncharacterized protein</fullName>
    </submittedName>
</protein>
<sequence length="183" mass="20782">MAEEGVWVVSWTTPEFEPIVRVSKNDQEVSLSSFAATQHAIAIFNAAAYAESEVALFKALVPNVPKGFGKPSKDVQMALMMLKMLRDKREPLPSNISGIFGFNTQKPLVEIDYGKFKLQYELDEVRFHAASLLEAAEAARFDAFWFKFGNQELGLEELEILGIVQKYRLYKQKYSIEAMFKKS</sequence>
<proteinExistence type="predicted"/>
<accession>A0A367QYB1</accession>